<organism evidence="2">
    <name type="scientific">Timema monikensis</name>
    <dbReference type="NCBI Taxonomy" id="170555"/>
    <lineage>
        <taxon>Eukaryota</taxon>
        <taxon>Metazoa</taxon>
        <taxon>Ecdysozoa</taxon>
        <taxon>Arthropoda</taxon>
        <taxon>Hexapoda</taxon>
        <taxon>Insecta</taxon>
        <taxon>Pterygota</taxon>
        <taxon>Neoptera</taxon>
        <taxon>Polyneoptera</taxon>
        <taxon>Phasmatodea</taxon>
        <taxon>Timematodea</taxon>
        <taxon>Timematoidea</taxon>
        <taxon>Timematidae</taxon>
        <taxon>Timema</taxon>
    </lineage>
</organism>
<dbReference type="InterPro" id="IPR009072">
    <property type="entry name" value="Histone-fold"/>
</dbReference>
<evidence type="ECO:0008006" key="3">
    <source>
        <dbReference type="Google" id="ProtNLM"/>
    </source>
</evidence>
<proteinExistence type="predicted"/>
<dbReference type="SUPFAM" id="SSF47113">
    <property type="entry name" value="Histone-fold"/>
    <property type="match status" value="1"/>
</dbReference>
<gene>
    <name evidence="2" type="ORF">TMSB3V08_LOCUS2262</name>
</gene>
<name>A0A7R9E0T8_9NEOP</name>
<sequence>MVQLVFFSEDNTQHMLQGISLQFPKDTPSDPDLKQEPQTPAAVDLTNEETPGMRPLEEKTAWKCAVQPHQLSILDGMIHHLLRKGNYSEQVGAGFPVSLAGVMKYVAAKVLEIARKKPRATRKPESSRVNRNWISIIKRNSTNFSQV</sequence>
<protein>
    <recommendedName>
        <fullName evidence="3">Histone H2A</fullName>
    </recommendedName>
</protein>
<dbReference type="AlphaFoldDB" id="A0A7R9E0T8"/>
<evidence type="ECO:0000256" key="1">
    <source>
        <dbReference type="SAM" id="MobiDB-lite"/>
    </source>
</evidence>
<dbReference type="GO" id="GO:0046982">
    <property type="term" value="F:protein heterodimerization activity"/>
    <property type="evidence" value="ECO:0007669"/>
    <property type="project" value="InterPro"/>
</dbReference>
<dbReference type="EMBL" id="OB792931">
    <property type="protein sequence ID" value="CAD7425348.1"/>
    <property type="molecule type" value="Genomic_DNA"/>
</dbReference>
<dbReference type="Gene3D" id="1.10.20.10">
    <property type="entry name" value="Histone, subunit A"/>
    <property type="match status" value="1"/>
</dbReference>
<reference evidence="2" key="1">
    <citation type="submission" date="2020-11" db="EMBL/GenBank/DDBJ databases">
        <authorList>
            <person name="Tran Van P."/>
        </authorList>
    </citation>
    <scope>NUCLEOTIDE SEQUENCE</scope>
</reference>
<accession>A0A7R9E0T8</accession>
<evidence type="ECO:0000313" key="2">
    <source>
        <dbReference type="EMBL" id="CAD7425348.1"/>
    </source>
</evidence>
<feature type="region of interest" description="Disordered" evidence="1">
    <location>
        <begin position="24"/>
        <end position="48"/>
    </location>
</feature>